<sequence>MSMEDRLAQAEANLRQTRGASAALGIQPGPGLDLQRKKKKTTGQEERIGEEGASGGEVERVQEEGGQGVSGERQREAQEDQREHNQDSLESDDESWRPGGDRGRDREAESEEDQISVEEGGSLDSVQLGRGNAATEENGVTYQRSQPNTNPPEARKQCPIQRQDYRREAVPARRRSPSREDLIQENLTEVSTDTVDSAPPLPGKRRRSSRRATTSSDRPSSTTYPRSSAYETAKRSKEGWLPDAEYKEKKAAERRSRMKRDGERNERRYGKSPDRPSDRRDDWQERRTSPSRGYNRGFNAKRNDYRKRS</sequence>
<feature type="region of interest" description="Disordered" evidence="1">
    <location>
        <begin position="1"/>
        <end position="309"/>
    </location>
</feature>
<dbReference type="HOGENOM" id="CLU_844892_0_0_1"/>
<dbReference type="AlphaFoldDB" id="F4RDR9"/>
<dbReference type="GeneID" id="18922179"/>
<feature type="compositionally biased region" description="Polar residues" evidence="1">
    <location>
        <begin position="138"/>
        <end position="148"/>
    </location>
</feature>
<evidence type="ECO:0000313" key="3">
    <source>
        <dbReference type="Proteomes" id="UP000001072"/>
    </source>
</evidence>
<keyword evidence="3" id="KW-1185">Reference proteome</keyword>
<feature type="compositionally biased region" description="Basic and acidic residues" evidence="1">
    <location>
        <begin position="72"/>
        <end position="87"/>
    </location>
</feature>
<dbReference type="Proteomes" id="UP000001072">
    <property type="component" value="Unassembled WGS sequence"/>
</dbReference>
<feature type="compositionally biased region" description="Basic and acidic residues" evidence="1">
    <location>
        <begin position="232"/>
        <end position="288"/>
    </location>
</feature>
<feature type="compositionally biased region" description="Polar residues" evidence="1">
    <location>
        <begin position="185"/>
        <end position="195"/>
    </location>
</feature>
<gene>
    <name evidence="2" type="ORF">MELLADRAFT_104156</name>
</gene>
<dbReference type="RefSeq" id="XP_007407175.1">
    <property type="nucleotide sequence ID" value="XM_007407113.1"/>
</dbReference>
<dbReference type="EMBL" id="GL883097">
    <property type="protein sequence ID" value="EGG09448.1"/>
    <property type="molecule type" value="Genomic_DNA"/>
</dbReference>
<dbReference type="InParanoid" id="F4RDR9"/>
<evidence type="ECO:0000256" key="1">
    <source>
        <dbReference type="SAM" id="MobiDB-lite"/>
    </source>
</evidence>
<reference evidence="3" key="1">
    <citation type="journal article" date="2011" name="Proc. Natl. Acad. Sci. U.S.A.">
        <title>Obligate biotrophy features unraveled by the genomic analysis of rust fungi.</title>
        <authorList>
            <person name="Duplessis S."/>
            <person name="Cuomo C.A."/>
            <person name="Lin Y.-C."/>
            <person name="Aerts A."/>
            <person name="Tisserant E."/>
            <person name="Veneault-Fourrey C."/>
            <person name="Joly D.L."/>
            <person name="Hacquard S."/>
            <person name="Amselem J."/>
            <person name="Cantarel B.L."/>
            <person name="Chiu R."/>
            <person name="Coutinho P.M."/>
            <person name="Feau N."/>
            <person name="Field M."/>
            <person name="Frey P."/>
            <person name="Gelhaye E."/>
            <person name="Goldberg J."/>
            <person name="Grabherr M.G."/>
            <person name="Kodira C.D."/>
            <person name="Kohler A."/>
            <person name="Kuees U."/>
            <person name="Lindquist E.A."/>
            <person name="Lucas S.M."/>
            <person name="Mago R."/>
            <person name="Mauceli E."/>
            <person name="Morin E."/>
            <person name="Murat C."/>
            <person name="Pangilinan J.L."/>
            <person name="Park R."/>
            <person name="Pearson M."/>
            <person name="Quesneville H."/>
            <person name="Rouhier N."/>
            <person name="Sakthikumar S."/>
            <person name="Salamov A.A."/>
            <person name="Schmutz J."/>
            <person name="Selles B."/>
            <person name="Shapiro H."/>
            <person name="Tanguay P."/>
            <person name="Tuskan G.A."/>
            <person name="Henrissat B."/>
            <person name="Van de Peer Y."/>
            <person name="Rouze P."/>
            <person name="Ellis J.G."/>
            <person name="Dodds P.N."/>
            <person name="Schein J.E."/>
            <person name="Zhong S."/>
            <person name="Hamelin R.C."/>
            <person name="Grigoriev I.V."/>
            <person name="Szabo L.J."/>
            <person name="Martin F."/>
        </authorList>
    </citation>
    <scope>NUCLEOTIDE SEQUENCE [LARGE SCALE GENOMIC DNA]</scope>
    <source>
        <strain evidence="3">98AG31 / pathotype 3-4-7</strain>
    </source>
</reference>
<evidence type="ECO:0000313" key="2">
    <source>
        <dbReference type="EMBL" id="EGG09448.1"/>
    </source>
</evidence>
<accession>F4RDR9</accession>
<feature type="compositionally biased region" description="Low complexity" evidence="1">
    <location>
        <begin position="211"/>
        <end position="230"/>
    </location>
</feature>
<protein>
    <submittedName>
        <fullName evidence="2">Uncharacterized protein</fullName>
    </submittedName>
</protein>
<proteinExistence type="predicted"/>
<dbReference type="KEGG" id="mlr:MELLADRAFT_104156"/>
<feature type="compositionally biased region" description="Basic and acidic residues" evidence="1">
    <location>
        <begin position="94"/>
        <end position="107"/>
    </location>
</feature>
<organism evidence="3">
    <name type="scientific">Melampsora larici-populina (strain 98AG31 / pathotype 3-4-7)</name>
    <name type="common">Poplar leaf rust fungus</name>
    <dbReference type="NCBI Taxonomy" id="747676"/>
    <lineage>
        <taxon>Eukaryota</taxon>
        <taxon>Fungi</taxon>
        <taxon>Dikarya</taxon>
        <taxon>Basidiomycota</taxon>
        <taxon>Pucciniomycotina</taxon>
        <taxon>Pucciniomycetes</taxon>
        <taxon>Pucciniales</taxon>
        <taxon>Melampsoraceae</taxon>
        <taxon>Melampsora</taxon>
    </lineage>
</organism>
<name>F4RDR9_MELLP</name>
<dbReference type="VEuPathDB" id="FungiDB:MELLADRAFT_104156"/>
<feature type="compositionally biased region" description="Basic and acidic residues" evidence="1">
    <location>
        <begin position="163"/>
        <end position="182"/>
    </location>
</feature>